<dbReference type="EMBL" id="CAFAAS010000002">
    <property type="protein sequence ID" value="CAB4797177.1"/>
    <property type="molecule type" value="Genomic_DNA"/>
</dbReference>
<dbReference type="EMBL" id="CAFBMU010000002">
    <property type="protein sequence ID" value="CAB4914471.1"/>
    <property type="molecule type" value="Genomic_DNA"/>
</dbReference>
<organism evidence="5">
    <name type="scientific">freshwater metagenome</name>
    <dbReference type="NCBI Taxonomy" id="449393"/>
    <lineage>
        <taxon>unclassified sequences</taxon>
        <taxon>metagenomes</taxon>
        <taxon>ecological metagenomes</taxon>
    </lineage>
</organism>
<dbReference type="EMBL" id="CAFBOD010000001">
    <property type="protein sequence ID" value="CAB4968582.1"/>
    <property type="molecule type" value="Genomic_DNA"/>
</dbReference>
<protein>
    <submittedName>
        <fullName evidence="5">Unannotated protein</fullName>
    </submittedName>
</protein>
<name>A0A6J7H0V9_9ZZZZ</name>
<evidence type="ECO:0000313" key="6">
    <source>
        <dbReference type="EMBL" id="CAB4968582.1"/>
    </source>
</evidence>
<gene>
    <name evidence="3" type="ORF">UFOPK2655_00795</name>
    <name evidence="4" type="ORF">UFOPK3077_00273</name>
    <name evidence="5" type="ORF">UFOPK3667_00272</name>
    <name evidence="6" type="ORF">UFOPK3903_00130</name>
    <name evidence="7" type="ORF">UFOPK4444_01160</name>
</gene>
<dbReference type="Gene3D" id="3.40.920.10">
    <property type="entry name" value="Pyruvate-ferredoxin oxidoreductase, PFOR, domain III"/>
    <property type="match status" value="1"/>
</dbReference>
<sequence length="531" mass="58586">MSKGAEFTKDSRPITMAILAMGGEGGGVLADWAVDMAEHCGYFAQTTSVPGVAQRTGTTVYYLEFFPQLEGETREPVLSTMAAPGEVDIVVASELMESGRAVQRGFISKEITTLITSTHRVYSMTEKTALGDGRVDSDVLMESSRNAAKLFISGDFAKVAETTKSLISAALYGALAGSGALPFEKSDFIASIERGGVGVANSINAFERSFEIATQCLVPPTKVKSVDISIGTKPRDVASQESNTLSPEEELAIINNPQTAVGFKLQELAARIKADFPEPAIVMLINGIKRCADYQDVAYASRYLDRLESVRDSEAKFGDGTSRTFFEVARYTALWMTYEDTIRVADLKIRRSRFSRVGNEAQVQSDQIMQIREFLHPRSEEFADTLPTAMGRWLLRSKPVTAFIEKLAKNGIILQTTSIRGYLALYFIARLKPIRPRSLRFNLEQQRMDLWVSIINREIANNYDLAYEIAECANLIKGYGDTHANGWRNFSLVMEQVDLLHNDSGVVARISELRKAALADDDGTKLRAILA</sequence>
<evidence type="ECO:0000313" key="3">
    <source>
        <dbReference type="EMBL" id="CAB4711868.1"/>
    </source>
</evidence>
<dbReference type="EMBL" id="CAFBRZ010000079">
    <property type="protein sequence ID" value="CAB5158927.1"/>
    <property type="molecule type" value="Genomic_DNA"/>
</dbReference>
<feature type="domain" description="DUF6537" evidence="2">
    <location>
        <begin position="285"/>
        <end position="495"/>
    </location>
</feature>
<dbReference type="Pfam" id="PF20169">
    <property type="entry name" value="DUF6537"/>
    <property type="match status" value="1"/>
</dbReference>
<evidence type="ECO:0000313" key="4">
    <source>
        <dbReference type="EMBL" id="CAB4797177.1"/>
    </source>
</evidence>
<dbReference type="InterPro" id="IPR002869">
    <property type="entry name" value="Pyrv_flavodox_OxRed_cen"/>
</dbReference>
<accession>A0A6J7H0V9</accession>
<evidence type="ECO:0000259" key="2">
    <source>
        <dbReference type="Pfam" id="PF20169"/>
    </source>
</evidence>
<evidence type="ECO:0000313" key="5">
    <source>
        <dbReference type="EMBL" id="CAB4914471.1"/>
    </source>
</evidence>
<reference evidence="5" key="1">
    <citation type="submission" date="2020-05" db="EMBL/GenBank/DDBJ databases">
        <authorList>
            <person name="Chiriac C."/>
            <person name="Salcher M."/>
            <person name="Ghai R."/>
            <person name="Kavagutti S V."/>
        </authorList>
    </citation>
    <scope>NUCLEOTIDE SEQUENCE</scope>
</reference>
<dbReference type="AlphaFoldDB" id="A0A6J7H0V9"/>
<dbReference type="GO" id="GO:0016491">
    <property type="term" value="F:oxidoreductase activity"/>
    <property type="evidence" value="ECO:0007669"/>
    <property type="project" value="UniProtKB-KW"/>
</dbReference>
<dbReference type="NCBIfam" id="NF006179">
    <property type="entry name" value="PRK08312.1"/>
    <property type="match status" value="1"/>
</dbReference>
<evidence type="ECO:0000256" key="1">
    <source>
        <dbReference type="ARBA" id="ARBA00023002"/>
    </source>
</evidence>
<dbReference type="EMBL" id="CAEZYE010000037">
    <property type="protein sequence ID" value="CAB4711868.1"/>
    <property type="molecule type" value="Genomic_DNA"/>
</dbReference>
<proteinExistence type="predicted"/>
<dbReference type="InterPro" id="IPR046667">
    <property type="entry name" value="DUF6537"/>
</dbReference>
<evidence type="ECO:0000313" key="7">
    <source>
        <dbReference type="EMBL" id="CAB5158927.1"/>
    </source>
</evidence>
<keyword evidence="1" id="KW-0560">Oxidoreductase</keyword>